<organism evidence="2 3">
    <name type="scientific">Lucifera butyrica</name>
    <dbReference type="NCBI Taxonomy" id="1351585"/>
    <lineage>
        <taxon>Bacteria</taxon>
        <taxon>Bacillati</taxon>
        <taxon>Bacillota</taxon>
        <taxon>Negativicutes</taxon>
        <taxon>Veillonellales</taxon>
        <taxon>Veillonellaceae</taxon>
        <taxon>Lucifera</taxon>
    </lineage>
</organism>
<evidence type="ECO:0000256" key="1">
    <source>
        <dbReference type="SAM" id="SignalP"/>
    </source>
</evidence>
<accession>A0A498RBZ2</accession>
<keyword evidence="3" id="KW-1185">Reference proteome</keyword>
<reference evidence="2 3" key="1">
    <citation type="submission" date="2018-06" db="EMBL/GenBank/DDBJ databases">
        <authorList>
            <person name="Strepis N."/>
        </authorList>
    </citation>
    <scope>NUCLEOTIDE SEQUENCE [LARGE SCALE GENOMIC DNA]</scope>
    <source>
        <strain evidence="2">LUCI</strain>
    </source>
</reference>
<keyword evidence="1" id="KW-0732">Signal</keyword>
<dbReference type="Proteomes" id="UP000277811">
    <property type="component" value="Unassembled WGS sequence"/>
</dbReference>
<gene>
    <name evidence="2" type="ORF">LUCI_3778</name>
</gene>
<feature type="signal peptide" evidence="1">
    <location>
        <begin position="1"/>
        <end position="22"/>
    </location>
</feature>
<dbReference type="OrthoDB" id="1683176at2"/>
<proteinExistence type="predicted"/>
<protein>
    <submittedName>
        <fullName evidence="2">Uncharacterized protein</fullName>
    </submittedName>
</protein>
<evidence type="ECO:0000313" key="2">
    <source>
        <dbReference type="EMBL" id="VBB08505.1"/>
    </source>
</evidence>
<dbReference type="RefSeq" id="WP_122629366.1">
    <property type="nucleotide sequence ID" value="NZ_UPPP01000092.1"/>
</dbReference>
<dbReference type="AlphaFoldDB" id="A0A498RBZ2"/>
<name>A0A498RBZ2_9FIRM</name>
<dbReference type="EMBL" id="UPPP01000092">
    <property type="protein sequence ID" value="VBB08505.1"/>
    <property type="molecule type" value="Genomic_DNA"/>
</dbReference>
<sequence length="89" mass="9843">MRKIFGAFIAIYILAQSSVALAADWNFYIHFSRQEDGIAATEFWYNNRVLWRLEFLPDGAQPVSGGAGPAVVSVAPDIVNGLFLLRVGR</sequence>
<evidence type="ECO:0000313" key="3">
    <source>
        <dbReference type="Proteomes" id="UP000277811"/>
    </source>
</evidence>
<feature type="chain" id="PRO_5019843916" evidence="1">
    <location>
        <begin position="23"/>
        <end position="89"/>
    </location>
</feature>